<sequence>MRAGGSARWLAGYGALLVVAVTWPFLVPGGAFALRDMMVFDAMALTRASLGWGDLPARNVPQDALLGILPHPVLFLRFAVVGAAACAARAGYLLGRGTFGRAAAMTVAVWNPFVVERLLQGQWSLAVAAWLLPLVALGRGPAATLAHWLASLTPTGALAAACAARGRAGLAVSALTCLPWVVAGVFAGAGGTASAASAGVFAPRAEALAGTLGALAGLGGIWNGEAVPPSRSAGFALAGVALLALLALAWRDVPRRWLALAAAGFALALASWAGLTGPLVAHVPGAGLLRDGQKWLILAVPAYVAAAGALDGRRALAACAFALLQVPDAPVALAALTPVPAAAVEIPAVDDRGRDVVFESRPALTRVAGRVAVDPAPKAMNVVESGALAVDGVVVDPPSARWSAAQVALDGPDSLGRLRGLGIGLAVRADGSVVDAGAPARGLPPVGVALFALWCAVPLLACVQGHTLKINRPHLHRYAD</sequence>
<keyword evidence="1" id="KW-0812">Transmembrane</keyword>
<feature type="transmembrane region" description="Helical" evidence="1">
    <location>
        <begin position="74"/>
        <end position="95"/>
    </location>
</feature>
<feature type="transmembrane region" description="Helical" evidence="1">
    <location>
        <begin position="12"/>
        <end position="34"/>
    </location>
</feature>
<keyword evidence="1" id="KW-1133">Transmembrane helix</keyword>
<keyword evidence="3" id="KW-1185">Reference proteome</keyword>
<evidence type="ECO:0000313" key="2">
    <source>
        <dbReference type="EMBL" id="WCZ39778.1"/>
    </source>
</evidence>
<reference evidence="2 3" key="1">
    <citation type="submission" date="2020-10" db="EMBL/GenBank/DDBJ databases">
        <title>Complete genome sequence of Corynebacterium jeddahense DSM 45997, type strain of Corynebacterium jeddahense.</title>
        <authorList>
            <person name="Busche T."/>
            <person name="Kalinowski J."/>
            <person name="Ruckert C."/>
        </authorList>
    </citation>
    <scope>NUCLEOTIDE SEQUENCE [LARGE SCALE GENOMIC DNA]</scope>
    <source>
        <strain evidence="2 3">DSM 45997</strain>
    </source>
</reference>
<accession>A0ABY7UN53</accession>
<dbReference type="Proteomes" id="UP001218071">
    <property type="component" value="Chromosome"/>
</dbReference>
<keyword evidence="1" id="KW-0472">Membrane</keyword>
<protein>
    <submittedName>
        <fullName evidence="2">Uncharacterized protein</fullName>
    </submittedName>
</protein>
<dbReference type="EMBL" id="CP063194">
    <property type="protein sequence ID" value="WCZ39778.1"/>
    <property type="molecule type" value="Genomic_DNA"/>
</dbReference>
<organism evidence="2 3">
    <name type="scientific">Corynebacterium jeddahense</name>
    <dbReference type="NCBI Taxonomy" id="1414719"/>
    <lineage>
        <taxon>Bacteria</taxon>
        <taxon>Bacillati</taxon>
        <taxon>Actinomycetota</taxon>
        <taxon>Actinomycetes</taxon>
        <taxon>Mycobacteriales</taxon>
        <taxon>Corynebacteriaceae</taxon>
        <taxon>Corynebacterium</taxon>
    </lineage>
</organism>
<gene>
    <name evidence="2" type="ORF">CJEDD_11045</name>
</gene>
<name>A0ABY7UN53_9CORY</name>
<evidence type="ECO:0000256" key="1">
    <source>
        <dbReference type="SAM" id="Phobius"/>
    </source>
</evidence>
<dbReference type="RefSeq" id="WP_042406257.1">
    <property type="nucleotide sequence ID" value="NZ_CBYN010000032.1"/>
</dbReference>
<proteinExistence type="predicted"/>
<feature type="transmembrane region" description="Helical" evidence="1">
    <location>
        <begin position="170"/>
        <end position="189"/>
    </location>
</feature>
<evidence type="ECO:0000313" key="3">
    <source>
        <dbReference type="Proteomes" id="UP001218071"/>
    </source>
</evidence>
<feature type="transmembrane region" description="Helical" evidence="1">
    <location>
        <begin position="257"/>
        <end position="275"/>
    </location>
</feature>
<feature type="transmembrane region" description="Helical" evidence="1">
    <location>
        <begin position="233"/>
        <end position="250"/>
    </location>
</feature>